<evidence type="ECO:0000313" key="3">
    <source>
        <dbReference type="Proteomes" id="UP001204953"/>
    </source>
</evidence>
<keyword evidence="3" id="KW-1185">Reference proteome</keyword>
<keyword evidence="1" id="KW-0732">Signal</keyword>
<reference evidence="2" key="1">
    <citation type="submission" date="2022-06" db="EMBL/GenBank/DDBJ databases">
        <title>New cyanobacteria of genus Symplocastrum in benthos of Lake Baikal.</title>
        <authorList>
            <person name="Sorokovikova E."/>
            <person name="Tikhonova I."/>
            <person name="Krasnopeev A."/>
            <person name="Evseev P."/>
            <person name="Gladkikh A."/>
            <person name="Belykh O."/>
        </authorList>
    </citation>
    <scope>NUCLEOTIDE SEQUENCE</scope>
    <source>
        <strain evidence="2">BBK-W-15</strain>
    </source>
</reference>
<organism evidence="2 3">
    <name type="scientific">Limnofasciculus baicalensis BBK-W-15</name>
    <dbReference type="NCBI Taxonomy" id="2699891"/>
    <lineage>
        <taxon>Bacteria</taxon>
        <taxon>Bacillati</taxon>
        <taxon>Cyanobacteriota</taxon>
        <taxon>Cyanophyceae</taxon>
        <taxon>Coleofasciculales</taxon>
        <taxon>Coleofasciculaceae</taxon>
        <taxon>Limnofasciculus</taxon>
        <taxon>Limnofasciculus baicalensis</taxon>
    </lineage>
</organism>
<evidence type="ECO:0000256" key="1">
    <source>
        <dbReference type="SAM" id="SignalP"/>
    </source>
</evidence>
<dbReference type="EMBL" id="JAMZMM010000401">
    <property type="protein sequence ID" value="MCP2731798.1"/>
    <property type="molecule type" value="Genomic_DNA"/>
</dbReference>
<dbReference type="RefSeq" id="WP_254014531.1">
    <property type="nucleotide sequence ID" value="NZ_JAMZMM010000401.1"/>
</dbReference>
<dbReference type="Proteomes" id="UP001204953">
    <property type="component" value="Unassembled WGS sequence"/>
</dbReference>
<proteinExistence type="predicted"/>
<feature type="signal peptide" evidence="1">
    <location>
        <begin position="1"/>
        <end position="29"/>
    </location>
</feature>
<accession>A0AAE3GXQ7</accession>
<sequence>MSRTFLKSLTARALLGLPALLLTPSSLLAQACQPKISLNIDNYGDSNLVQLYISPSGSDSRSNEKLQGRVVKPGETVDIAIYNKPGECVYDIKSVFANGEEKVERQLNLCDVDGGSYSLYGADDRVFKVSNRTNNNMVEFYWRKSGQEKWGEDLLGTASIGARQTVIIPVNDGKCLYEFRAVFANGQIVEQQKNVCQNNSGVVSDVIFGG</sequence>
<evidence type="ECO:0000313" key="2">
    <source>
        <dbReference type="EMBL" id="MCP2731798.1"/>
    </source>
</evidence>
<dbReference type="AlphaFoldDB" id="A0AAE3GXQ7"/>
<protein>
    <submittedName>
        <fullName evidence="2">Uncharacterized protein</fullName>
    </submittedName>
</protein>
<name>A0AAE3GXQ7_9CYAN</name>
<comment type="caution">
    <text evidence="2">The sequence shown here is derived from an EMBL/GenBank/DDBJ whole genome shotgun (WGS) entry which is preliminary data.</text>
</comment>
<feature type="chain" id="PRO_5041994936" evidence="1">
    <location>
        <begin position="30"/>
        <end position="210"/>
    </location>
</feature>
<gene>
    <name evidence="2" type="ORF">NJ959_25535</name>
</gene>
<dbReference type="PROSITE" id="PS51257">
    <property type="entry name" value="PROKAR_LIPOPROTEIN"/>
    <property type="match status" value="1"/>
</dbReference>